<sequence>MASNPTTIRIGVLALPDTQLLDVACVDVFGNASREYLDLLSAAMPPVAALARLAPSVSISYVSTVQPGEPIHATSSAKLLCSHHVSDPAVRPGTLDVVFVPGVDPTASFSSETTDWLAAHGAHERTDILSVCTGIYLCGQAGLLKGRKVCGPRDLQQDLTQTFNGHGATFLGHELRWVQDGNFWSSALDWPATDYLLLSGGITNGNDMVAAYLRQSEKWPKDIAELAIRSTDVGERPQRFSE</sequence>
<reference evidence="2 3" key="1">
    <citation type="journal article" date="2012" name="BMC Genomics">
        <title>Tools to kill: Genome of one of the most destructive plant pathogenic fungi Macrophomina phaseolina.</title>
        <authorList>
            <person name="Islam M.S."/>
            <person name="Haque M.S."/>
            <person name="Islam M.M."/>
            <person name="Emdad E.M."/>
            <person name="Halim A."/>
            <person name="Hossen Q.M.M."/>
            <person name="Hossain M.Z."/>
            <person name="Ahmed B."/>
            <person name="Rahim S."/>
            <person name="Rahman M.S."/>
            <person name="Alam M.M."/>
            <person name="Hou S."/>
            <person name="Wan X."/>
            <person name="Saito J.A."/>
            <person name="Alam M."/>
        </authorList>
    </citation>
    <scope>NUCLEOTIDE SEQUENCE [LARGE SCALE GENOMIC DNA]</scope>
    <source>
        <strain evidence="2 3">MS6</strain>
    </source>
</reference>
<protein>
    <recommendedName>
        <fullName evidence="1">DJ-1/PfpI domain-containing protein</fullName>
    </recommendedName>
</protein>
<dbReference type="OrthoDB" id="543156at2759"/>
<dbReference type="InterPro" id="IPR052158">
    <property type="entry name" value="INH-QAR"/>
</dbReference>
<accession>K2RRZ9</accession>
<name>K2RRZ9_MACPH</name>
<feature type="domain" description="DJ-1/PfpI" evidence="1">
    <location>
        <begin position="46"/>
        <end position="187"/>
    </location>
</feature>
<dbReference type="HOGENOM" id="CLU_000445_44_8_1"/>
<dbReference type="AlphaFoldDB" id="K2RRZ9"/>
<dbReference type="VEuPathDB" id="FungiDB:MPH_05291"/>
<dbReference type="InterPro" id="IPR029062">
    <property type="entry name" value="Class_I_gatase-like"/>
</dbReference>
<dbReference type="PANTHER" id="PTHR43130">
    <property type="entry name" value="ARAC-FAMILY TRANSCRIPTIONAL REGULATOR"/>
    <property type="match status" value="1"/>
</dbReference>
<evidence type="ECO:0000259" key="1">
    <source>
        <dbReference type="Pfam" id="PF01965"/>
    </source>
</evidence>
<evidence type="ECO:0000313" key="2">
    <source>
        <dbReference type="EMBL" id="EKG17483.1"/>
    </source>
</evidence>
<proteinExistence type="predicted"/>
<dbReference type="SUPFAM" id="SSF52317">
    <property type="entry name" value="Class I glutamine amidotransferase-like"/>
    <property type="match status" value="1"/>
</dbReference>
<dbReference type="EMBL" id="AHHD01000246">
    <property type="protein sequence ID" value="EKG17483.1"/>
    <property type="molecule type" value="Genomic_DNA"/>
</dbReference>
<dbReference type="Gene3D" id="3.40.50.880">
    <property type="match status" value="1"/>
</dbReference>
<evidence type="ECO:0000313" key="3">
    <source>
        <dbReference type="Proteomes" id="UP000007129"/>
    </source>
</evidence>
<comment type="caution">
    <text evidence="2">The sequence shown here is derived from an EMBL/GenBank/DDBJ whole genome shotgun (WGS) entry which is preliminary data.</text>
</comment>
<organism evidence="2 3">
    <name type="scientific">Macrophomina phaseolina (strain MS6)</name>
    <name type="common">Charcoal rot fungus</name>
    <dbReference type="NCBI Taxonomy" id="1126212"/>
    <lineage>
        <taxon>Eukaryota</taxon>
        <taxon>Fungi</taxon>
        <taxon>Dikarya</taxon>
        <taxon>Ascomycota</taxon>
        <taxon>Pezizomycotina</taxon>
        <taxon>Dothideomycetes</taxon>
        <taxon>Dothideomycetes incertae sedis</taxon>
        <taxon>Botryosphaeriales</taxon>
        <taxon>Botryosphaeriaceae</taxon>
        <taxon>Macrophomina</taxon>
    </lineage>
</organism>
<dbReference type="Pfam" id="PF01965">
    <property type="entry name" value="DJ-1_PfpI"/>
    <property type="match status" value="1"/>
</dbReference>
<dbReference type="InterPro" id="IPR002818">
    <property type="entry name" value="DJ-1/PfpI"/>
</dbReference>
<gene>
    <name evidence="2" type="ORF">MPH_05291</name>
</gene>
<dbReference type="eggNOG" id="ENOG502SNXF">
    <property type="taxonomic scope" value="Eukaryota"/>
</dbReference>
<dbReference type="PANTHER" id="PTHR43130:SF7">
    <property type="entry name" value="DJ-1_PFPI DOMAIN-CONTAINING PROTEIN"/>
    <property type="match status" value="1"/>
</dbReference>
<dbReference type="Proteomes" id="UP000007129">
    <property type="component" value="Unassembled WGS sequence"/>
</dbReference>
<dbReference type="InParanoid" id="K2RRZ9"/>